<evidence type="ECO:0000256" key="1">
    <source>
        <dbReference type="SAM" id="SignalP"/>
    </source>
</evidence>
<evidence type="ECO:0000313" key="3">
    <source>
        <dbReference type="Proteomes" id="UP000823635"/>
    </source>
</evidence>
<gene>
    <name evidence="2" type="ORF">IAC68_02400</name>
</gene>
<dbReference type="PROSITE" id="PS51257">
    <property type="entry name" value="PROKAR_LIPOPROTEIN"/>
    <property type="match status" value="1"/>
</dbReference>
<feature type="chain" id="PRO_5039352508" description="Clostripain" evidence="1">
    <location>
        <begin position="22"/>
        <end position="421"/>
    </location>
</feature>
<dbReference type="PANTHER" id="PTHR37835">
    <property type="entry name" value="ALPHA-CLOSTRIPAIN"/>
    <property type="match status" value="1"/>
</dbReference>
<dbReference type="EMBL" id="JADINB010000056">
    <property type="protein sequence ID" value="MBO8428768.1"/>
    <property type="molecule type" value="Genomic_DNA"/>
</dbReference>
<dbReference type="AlphaFoldDB" id="A0A9D9GYM6"/>
<dbReference type="Proteomes" id="UP000823635">
    <property type="component" value="Unassembled WGS sequence"/>
</dbReference>
<dbReference type="Gene3D" id="3.40.50.11970">
    <property type="match status" value="1"/>
</dbReference>
<protein>
    <recommendedName>
        <fullName evidence="4">Clostripain</fullName>
    </recommendedName>
</protein>
<comment type="caution">
    <text evidence="2">The sequence shown here is derived from an EMBL/GenBank/DDBJ whole genome shotgun (WGS) entry which is preliminary data.</text>
</comment>
<sequence>MRKIWLLPAFCLVLLSVSCEGVSETPPSRTEKNRTLLIYMAANNNLSANAVANLESLKQGYIPEDEGNIVVYYHIPDQAPLLLYLNGAGGGVAVDTVYRFPSMNSATSSALASAMNVTKTLFPAKDFGLVLWSHATGWLPEGAYADAMYGARKISGTVQDGGTPLGPGDEKLVKLDFDAMRGISYGNTRSFGSDDGVEMEIADLASALPYKVSFIIFDACFMGGIEVAYQLKDSTDYLLFSPTEVISTGYPYDKIAQPLFADTPDLQSVAEEFYNYYDSQSGTMRSATVSLVRTSALEQVAVEAAALFETYRDNLPLLNKNNVQVYFRDASTPFFYDLEDFMTKLAGSAEAIASFRIALDQAVVYKATTPYFINLPIDEARYSGLSTYIPDPADQDLLDYYATLAWNLRTGMVAAADDTAE</sequence>
<dbReference type="InterPro" id="IPR005077">
    <property type="entry name" value="Peptidase_C11"/>
</dbReference>
<feature type="signal peptide" evidence="1">
    <location>
        <begin position="1"/>
        <end position="21"/>
    </location>
</feature>
<proteinExistence type="predicted"/>
<dbReference type="PANTHER" id="PTHR37835:SF1">
    <property type="entry name" value="ALPHA-CLOSTRIPAIN"/>
    <property type="match status" value="1"/>
</dbReference>
<name>A0A9D9GYM6_9BACT</name>
<keyword evidence="1" id="KW-0732">Signal</keyword>
<dbReference type="Pfam" id="PF03415">
    <property type="entry name" value="Peptidase_C11"/>
    <property type="match status" value="2"/>
</dbReference>
<reference evidence="2" key="2">
    <citation type="journal article" date="2021" name="PeerJ">
        <title>Extensive microbial diversity within the chicken gut microbiome revealed by metagenomics and culture.</title>
        <authorList>
            <person name="Gilroy R."/>
            <person name="Ravi A."/>
            <person name="Getino M."/>
            <person name="Pursley I."/>
            <person name="Horton D.L."/>
            <person name="Alikhan N.F."/>
            <person name="Baker D."/>
            <person name="Gharbi K."/>
            <person name="Hall N."/>
            <person name="Watson M."/>
            <person name="Adriaenssens E.M."/>
            <person name="Foster-Nyarko E."/>
            <person name="Jarju S."/>
            <person name="Secka A."/>
            <person name="Antonio M."/>
            <person name="Oren A."/>
            <person name="Chaudhuri R.R."/>
            <person name="La Ragione R."/>
            <person name="Hildebrand F."/>
            <person name="Pallen M.J."/>
        </authorList>
    </citation>
    <scope>NUCLEOTIDE SEQUENCE</scope>
    <source>
        <strain evidence="2">15467</strain>
    </source>
</reference>
<reference evidence="2" key="1">
    <citation type="submission" date="2020-10" db="EMBL/GenBank/DDBJ databases">
        <authorList>
            <person name="Gilroy R."/>
        </authorList>
    </citation>
    <scope>NUCLEOTIDE SEQUENCE</scope>
    <source>
        <strain evidence="2">15467</strain>
    </source>
</reference>
<accession>A0A9D9GYM6</accession>
<evidence type="ECO:0000313" key="2">
    <source>
        <dbReference type="EMBL" id="MBO8428768.1"/>
    </source>
</evidence>
<evidence type="ECO:0008006" key="4">
    <source>
        <dbReference type="Google" id="ProtNLM"/>
    </source>
</evidence>
<organism evidence="2 3">
    <name type="scientific">Candidatus Egerieousia excrementavium</name>
    <dbReference type="NCBI Taxonomy" id="2840778"/>
    <lineage>
        <taxon>Bacteria</taxon>
        <taxon>Pseudomonadati</taxon>
        <taxon>Bacteroidota</taxon>
        <taxon>Bacteroidia</taxon>
        <taxon>Bacteroidales</taxon>
        <taxon>Candidatus Egerieousia</taxon>
    </lineage>
</organism>